<dbReference type="VEuPathDB" id="FungiDB:PC110_g20690"/>
<protein>
    <submittedName>
        <fullName evidence="2">Uncharacterized protein</fullName>
    </submittedName>
</protein>
<feature type="non-terminal residue" evidence="2">
    <location>
        <position position="1"/>
    </location>
</feature>
<sequence>RLVEAAALRKLPDISMDSARKLLTRFQSRNEQSIRHIIEDWPLPRPAVHASSTSTEGIRPQHQPHLEHPGFDVGLKPLVILRPQSVGTPSQAANAAAVAAVAMTNLFVPPSRLGPPPSSDGSRVDEVRRPRMRFMNGNVAMTMDNGVLPSVPNDRLRFVGPRARSEGDSDPVMVV</sequence>
<dbReference type="EMBL" id="RCMI01000911">
    <property type="protein sequence ID" value="KAG2894653.1"/>
    <property type="molecule type" value="Genomic_DNA"/>
</dbReference>
<organism evidence="2 3">
    <name type="scientific">Phytophthora cactorum</name>
    <dbReference type="NCBI Taxonomy" id="29920"/>
    <lineage>
        <taxon>Eukaryota</taxon>
        <taxon>Sar</taxon>
        <taxon>Stramenopiles</taxon>
        <taxon>Oomycota</taxon>
        <taxon>Peronosporomycetes</taxon>
        <taxon>Peronosporales</taxon>
        <taxon>Peronosporaceae</taxon>
        <taxon>Phytophthora</taxon>
    </lineage>
</organism>
<evidence type="ECO:0000313" key="3">
    <source>
        <dbReference type="Proteomes" id="UP000736787"/>
    </source>
</evidence>
<accession>A0A8T1BW70</accession>
<name>A0A8T1BW70_9STRA</name>
<reference evidence="2" key="1">
    <citation type="submission" date="2018-10" db="EMBL/GenBank/DDBJ databases">
        <title>Effector identification in a new, highly contiguous assembly of the strawberry crown rot pathogen Phytophthora cactorum.</title>
        <authorList>
            <person name="Armitage A.D."/>
            <person name="Nellist C.F."/>
            <person name="Bates H."/>
            <person name="Vickerstaff R.J."/>
            <person name="Harrison R.J."/>
        </authorList>
    </citation>
    <scope>NUCLEOTIDE SEQUENCE</scope>
    <source>
        <strain evidence="1">4032</strain>
        <strain evidence="2">4040</strain>
    </source>
</reference>
<dbReference type="Proteomes" id="UP000774804">
    <property type="component" value="Unassembled WGS sequence"/>
</dbReference>
<proteinExistence type="predicted"/>
<dbReference type="AlphaFoldDB" id="A0A8T1BW70"/>
<gene>
    <name evidence="1" type="ORF">PC115_g18092</name>
    <name evidence="2" type="ORF">PC117_g19516</name>
</gene>
<evidence type="ECO:0000313" key="1">
    <source>
        <dbReference type="EMBL" id="KAG2894653.1"/>
    </source>
</evidence>
<dbReference type="Proteomes" id="UP000736787">
    <property type="component" value="Unassembled WGS sequence"/>
</dbReference>
<dbReference type="EMBL" id="RCMK01000854">
    <property type="protein sequence ID" value="KAG2910003.1"/>
    <property type="molecule type" value="Genomic_DNA"/>
</dbReference>
<comment type="caution">
    <text evidence="2">The sequence shown here is derived from an EMBL/GenBank/DDBJ whole genome shotgun (WGS) entry which is preliminary data.</text>
</comment>
<evidence type="ECO:0000313" key="2">
    <source>
        <dbReference type="EMBL" id="KAG2910003.1"/>
    </source>
</evidence>